<sequence>MSRSPRSRSIFRRHQHGGGRISSLRNKWGRFGSTTTAEKRPPLLGEGVRELRFSLGRRGEGEAVMVSHARWKLARDEKVAQGIAEDPEVERRREEISLAFDLGQAVYDRRTALGISQTELARRAGMTQPQVSKLELGGTVPTVPLLARLARAMEAMFRMELFGSSIRVTFTDLDGTTPEEARTEPPATEHASASAAEAEADADTGTERTAATG</sequence>
<organism evidence="3 4">
    <name type="scientific">Streptomyces filamentosus NRRL 15998</name>
    <dbReference type="NCBI Taxonomy" id="457431"/>
    <lineage>
        <taxon>Bacteria</taxon>
        <taxon>Bacillati</taxon>
        <taxon>Actinomycetota</taxon>
        <taxon>Actinomycetes</taxon>
        <taxon>Kitasatosporales</taxon>
        <taxon>Streptomycetaceae</taxon>
        <taxon>Streptomyces</taxon>
    </lineage>
</organism>
<dbReference type="GO" id="GO:0003677">
    <property type="term" value="F:DNA binding"/>
    <property type="evidence" value="ECO:0007669"/>
    <property type="project" value="InterPro"/>
</dbReference>
<evidence type="ECO:0000313" key="4">
    <source>
        <dbReference type="Proteomes" id="UP000003986"/>
    </source>
</evidence>
<reference evidence="4" key="2">
    <citation type="submission" date="2008-12" db="EMBL/GenBank/DDBJ databases">
        <title>Annotation of Streptomyces roseosporus strain NRRL 15998.</title>
        <authorList>
            <consortium name="The Broad Institute Genome Sequencing Platform"/>
            <consortium name="Broad Institute Microbial Sequencing Center"/>
            <person name="Fischbach M."/>
            <person name="Ward D."/>
            <person name="Young S."/>
            <person name="Kodira C.D."/>
            <person name="Zeng Q."/>
            <person name="Koehrsen M."/>
            <person name="Godfrey P."/>
            <person name="Alvarado L."/>
            <person name="Berlin A.M."/>
            <person name="Borenstein D."/>
            <person name="Chen Z."/>
            <person name="Engels R."/>
            <person name="Freedman E."/>
            <person name="Gellesch M."/>
            <person name="Goldberg J."/>
            <person name="Griggs A."/>
            <person name="Gujja S."/>
            <person name="Heiman D.I."/>
            <person name="Hepburn T.A."/>
            <person name="Howarth C."/>
            <person name="Jen D."/>
            <person name="Larson L."/>
            <person name="Lewis B."/>
            <person name="Mehta T."/>
            <person name="Park D."/>
            <person name="Pearson M."/>
            <person name="Roberts A."/>
            <person name="Saif S."/>
            <person name="Shea T.D."/>
            <person name="Shenoy N."/>
            <person name="Sisk P."/>
            <person name="Stolte C."/>
            <person name="Sykes S.N."/>
            <person name="Walk T."/>
            <person name="White J."/>
            <person name="Yandava C."/>
            <person name="Straight P."/>
            <person name="Clardy J."/>
            <person name="Hung D."/>
            <person name="Kolter R."/>
            <person name="Mekalanos J."/>
            <person name="Walker S."/>
            <person name="Walsh C.T."/>
            <person name="Wieland B.L.C."/>
            <person name="Ilzarbe M."/>
            <person name="Galagan J."/>
            <person name="Nusbaum C."/>
            <person name="Birren B."/>
        </authorList>
    </citation>
    <scope>NUCLEOTIDE SEQUENCE [LARGE SCALE GENOMIC DNA]</scope>
    <source>
        <strain evidence="4">NRRL 15998</strain>
    </source>
</reference>
<dbReference type="InterPro" id="IPR010982">
    <property type="entry name" value="Lambda_DNA-bd_dom_sf"/>
</dbReference>
<evidence type="ECO:0000313" key="3">
    <source>
        <dbReference type="EMBL" id="EFE74672.2"/>
    </source>
</evidence>
<dbReference type="PROSITE" id="PS50943">
    <property type="entry name" value="HTH_CROC1"/>
    <property type="match status" value="1"/>
</dbReference>
<reference evidence="4" key="1">
    <citation type="submission" date="2008-10" db="EMBL/GenBank/DDBJ databases">
        <authorList>
            <person name="Molnar K."/>
        </authorList>
    </citation>
    <scope>NUCLEOTIDE SEQUENCE [LARGE SCALE GENOMIC DNA]</scope>
    <source>
        <strain evidence="4">NRRL 15998</strain>
    </source>
</reference>
<evidence type="ECO:0000256" key="1">
    <source>
        <dbReference type="SAM" id="MobiDB-lite"/>
    </source>
</evidence>
<dbReference type="Proteomes" id="UP000003986">
    <property type="component" value="Unassembled WGS sequence"/>
</dbReference>
<name>D6ADG2_STRFL</name>
<dbReference type="Gene3D" id="1.10.260.40">
    <property type="entry name" value="lambda repressor-like DNA-binding domains"/>
    <property type="match status" value="1"/>
</dbReference>
<feature type="compositionally biased region" description="Low complexity" evidence="1">
    <location>
        <begin position="184"/>
        <end position="197"/>
    </location>
</feature>
<protein>
    <submittedName>
        <fullName evidence="3">Predicted protein</fullName>
    </submittedName>
</protein>
<feature type="region of interest" description="Disordered" evidence="1">
    <location>
        <begin position="1"/>
        <end position="43"/>
    </location>
</feature>
<dbReference type="SMART" id="SM00530">
    <property type="entry name" value="HTH_XRE"/>
    <property type="match status" value="1"/>
</dbReference>
<proteinExistence type="predicted"/>
<dbReference type="SUPFAM" id="SSF47413">
    <property type="entry name" value="lambda repressor-like DNA-binding domains"/>
    <property type="match status" value="1"/>
</dbReference>
<feature type="region of interest" description="Disordered" evidence="1">
    <location>
        <begin position="174"/>
        <end position="213"/>
    </location>
</feature>
<dbReference type="CDD" id="cd00093">
    <property type="entry name" value="HTH_XRE"/>
    <property type="match status" value="1"/>
</dbReference>
<evidence type="ECO:0000259" key="2">
    <source>
        <dbReference type="PROSITE" id="PS50943"/>
    </source>
</evidence>
<feature type="compositionally biased region" description="Basic residues" evidence="1">
    <location>
        <begin position="1"/>
        <end position="17"/>
    </location>
</feature>
<feature type="domain" description="HTH cro/C1-type" evidence="2">
    <location>
        <begin position="106"/>
        <end position="162"/>
    </location>
</feature>
<gene>
    <name evidence="3" type="ORF">SSGG_02038</name>
</gene>
<dbReference type="AlphaFoldDB" id="D6ADG2"/>
<dbReference type="Pfam" id="PF01381">
    <property type="entry name" value="HTH_3"/>
    <property type="match status" value="1"/>
</dbReference>
<dbReference type="EMBL" id="DS999644">
    <property type="protein sequence ID" value="EFE74672.2"/>
    <property type="molecule type" value="Genomic_DNA"/>
</dbReference>
<dbReference type="InterPro" id="IPR001387">
    <property type="entry name" value="Cro/C1-type_HTH"/>
</dbReference>
<accession>D6ADG2</accession>